<dbReference type="RefSeq" id="WP_394835825.1">
    <property type="nucleotide sequence ID" value="NZ_CP089929.1"/>
</dbReference>
<organism evidence="1 2">
    <name type="scientific">Pendulispora rubella</name>
    <dbReference type="NCBI Taxonomy" id="2741070"/>
    <lineage>
        <taxon>Bacteria</taxon>
        <taxon>Pseudomonadati</taxon>
        <taxon>Myxococcota</taxon>
        <taxon>Myxococcia</taxon>
        <taxon>Myxococcales</taxon>
        <taxon>Sorangiineae</taxon>
        <taxon>Pendulisporaceae</taxon>
        <taxon>Pendulispora</taxon>
    </lineage>
</organism>
<gene>
    <name evidence="1" type="ORF">LVJ94_02715</name>
</gene>
<reference evidence="1" key="1">
    <citation type="submission" date="2021-12" db="EMBL/GenBank/DDBJ databases">
        <title>Discovery of the Pendulisporaceae a myxobacterial family with distinct sporulation behavior and unique specialized metabolism.</title>
        <authorList>
            <person name="Garcia R."/>
            <person name="Popoff A."/>
            <person name="Bader C.D."/>
            <person name="Loehr J."/>
            <person name="Walesch S."/>
            <person name="Walt C."/>
            <person name="Boldt J."/>
            <person name="Bunk B."/>
            <person name="Haeckl F.J.F.P.J."/>
            <person name="Gunesch A.P."/>
            <person name="Birkelbach J."/>
            <person name="Nuebel U."/>
            <person name="Pietschmann T."/>
            <person name="Bach T."/>
            <person name="Mueller R."/>
        </authorList>
    </citation>
    <scope>NUCLEOTIDE SEQUENCE</scope>
    <source>
        <strain evidence="1">MSr11367</strain>
    </source>
</reference>
<evidence type="ECO:0000313" key="2">
    <source>
        <dbReference type="Proteomes" id="UP001374803"/>
    </source>
</evidence>
<accession>A0ABZ2L5F4</accession>
<proteinExistence type="predicted"/>
<protein>
    <submittedName>
        <fullName evidence="1">Uncharacterized protein</fullName>
    </submittedName>
</protein>
<dbReference type="EMBL" id="CP089983">
    <property type="protein sequence ID" value="WXB06174.1"/>
    <property type="molecule type" value="Genomic_DNA"/>
</dbReference>
<name>A0ABZ2L5F4_9BACT</name>
<dbReference type="Proteomes" id="UP001374803">
    <property type="component" value="Chromosome"/>
</dbReference>
<sequence>MRGQLFDEKLATLQNVQRWRDVQTLTGGRNGDQQKSHDINHLRRIAREAGQRLDQRGDPQYAARTIRNGEEQDAFVALFDSDPRALPATRLAMTFTPAFFNAAAKRVPGSRRDLANASGFGDYYHLCIGAAYCNVFTCDVPTVKLLGDARVGLGWPAPISLLDGAEMFVEKLIATWPC</sequence>
<evidence type="ECO:0000313" key="1">
    <source>
        <dbReference type="EMBL" id="WXB06174.1"/>
    </source>
</evidence>
<keyword evidence="2" id="KW-1185">Reference proteome</keyword>